<feature type="transmembrane region" description="Helical" evidence="1">
    <location>
        <begin position="35"/>
        <end position="57"/>
    </location>
</feature>
<keyword evidence="1" id="KW-0812">Transmembrane</keyword>
<dbReference type="EMBL" id="CM001167">
    <property type="protein sequence ID" value="EGJ70619.1"/>
    <property type="molecule type" value="Genomic_DNA"/>
</dbReference>
<protein>
    <recommendedName>
        <fullName evidence="2">Uncharacterized protein YyaB-like PH domain-containing protein</fullName>
    </recommendedName>
</protein>
<evidence type="ECO:0000259" key="2">
    <source>
        <dbReference type="Pfam" id="PF06713"/>
    </source>
</evidence>
<dbReference type="GO" id="GO:0030153">
    <property type="term" value="P:bacteriocin immunity"/>
    <property type="evidence" value="ECO:0007669"/>
    <property type="project" value="InterPro"/>
</dbReference>
<dbReference type="OrthoDB" id="1081386at2"/>
<feature type="transmembrane region" description="Helical" evidence="1">
    <location>
        <begin position="12"/>
        <end position="29"/>
    </location>
</feature>
<dbReference type="STRING" id="679937.Bcop_0401"/>
<organism evidence="3 4">
    <name type="scientific">Bacteroides coprosuis DSM 18011</name>
    <dbReference type="NCBI Taxonomy" id="679937"/>
    <lineage>
        <taxon>Bacteria</taxon>
        <taxon>Pseudomonadati</taxon>
        <taxon>Bacteroidota</taxon>
        <taxon>Bacteroidia</taxon>
        <taxon>Bacteroidales</taxon>
        <taxon>Bacteroidaceae</taxon>
        <taxon>Bacteroides</taxon>
    </lineage>
</organism>
<dbReference type="Pfam" id="PF06713">
    <property type="entry name" value="bPH_4"/>
    <property type="match status" value="1"/>
</dbReference>
<dbReference type="InterPro" id="IPR009589">
    <property type="entry name" value="PH_YyaB-like"/>
</dbReference>
<keyword evidence="4" id="KW-1185">Reference proteome</keyword>
<evidence type="ECO:0000313" key="3">
    <source>
        <dbReference type="EMBL" id="EGJ70619.1"/>
    </source>
</evidence>
<proteinExistence type="predicted"/>
<keyword evidence="1" id="KW-1133">Transmembrane helix</keyword>
<reference evidence="3 4" key="1">
    <citation type="journal article" date="2011" name="Stand. Genomic Sci.">
        <title>Non-contiguous finished genome sequence of Bacteroides coprosuis type strain (PC139).</title>
        <authorList>
            <person name="Land M."/>
            <person name="Held B."/>
            <person name="Gronow S."/>
            <person name="Abt B."/>
            <person name="Lucas S."/>
            <person name="Del Rio T.G."/>
            <person name="Nolan M."/>
            <person name="Tice H."/>
            <person name="Cheng J.F."/>
            <person name="Pitluck S."/>
            <person name="Liolios K."/>
            <person name="Pagani I."/>
            <person name="Ivanova N."/>
            <person name="Mavromatis K."/>
            <person name="Mikhailova N."/>
            <person name="Pati A."/>
            <person name="Tapia R."/>
            <person name="Han C."/>
            <person name="Goodwin L."/>
            <person name="Chen A."/>
            <person name="Palaniappan K."/>
            <person name="Hauser L."/>
            <person name="Brambilla E.M."/>
            <person name="Rohde M."/>
            <person name="Goker M."/>
            <person name="Detter J.C."/>
            <person name="Woyke T."/>
            <person name="Bristow J."/>
            <person name="Eisen J.A."/>
            <person name="Markowitz V."/>
            <person name="Hugenholtz P."/>
            <person name="Kyrpides N.C."/>
            <person name="Klenk H.P."/>
            <person name="Lapidus A."/>
        </authorList>
    </citation>
    <scope>NUCLEOTIDE SEQUENCE</scope>
    <source>
        <strain evidence="3 4">DSM 18011</strain>
    </source>
</reference>
<dbReference type="HOGENOM" id="CLU_137935_1_0_10"/>
<evidence type="ECO:0000313" key="4">
    <source>
        <dbReference type="Proteomes" id="UP000018439"/>
    </source>
</evidence>
<feature type="domain" description="Uncharacterized protein YyaB-like PH" evidence="2">
    <location>
        <begin position="53"/>
        <end position="127"/>
    </location>
</feature>
<dbReference type="Proteomes" id="UP000018439">
    <property type="component" value="Chromosome"/>
</dbReference>
<sequence length="137" mass="16022">MNRTFHSRTRWDQIIYVFVIASVCLYMIWIKQAILAAILAVLLIVLIEKIIHTQYIITSNNKLIIKRGRFSKTQELDFDNITDIEEKTTTKFGAFYVAKYVLITYNKNKYIAITPASPSRFINAVIKIKEHYIDNES</sequence>
<evidence type="ECO:0000256" key="1">
    <source>
        <dbReference type="SAM" id="Phobius"/>
    </source>
</evidence>
<dbReference type="eggNOG" id="ENOG5033MG3">
    <property type="taxonomic scope" value="Bacteria"/>
</dbReference>
<keyword evidence="1" id="KW-0472">Membrane</keyword>
<dbReference type="AlphaFoldDB" id="F3ZQW1"/>
<gene>
    <name evidence="3" type="ORF">Bcop_0401</name>
</gene>
<name>F3ZQW1_9BACE</name>
<accession>F3ZQW1</accession>